<dbReference type="GO" id="GO:0015628">
    <property type="term" value="P:protein secretion by the type II secretion system"/>
    <property type="evidence" value="ECO:0007669"/>
    <property type="project" value="InterPro"/>
</dbReference>
<dbReference type="GO" id="GO:0015627">
    <property type="term" value="C:type II protein secretion system complex"/>
    <property type="evidence" value="ECO:0007669"/>
    <property type="project" value="InterPro"/>
</dbReference>
<evidence type="ECO:0000256" key="1">
    <source>
        <dbReference type="ARBA" id="ARBA00004167"/>
    </source>
</evidence>
<organism evidence="7 8">
    <name type="scientific">Thermoclostridium caenicola</name>
    <dbReference type="NCBI Taxonomy" id="659425"/>
    <lineage>
        <taxon>Bacteria</taxon>
        <taxon>Bacillati</taxon>
        <taxon>Bacillota</taxon>
        <taxon>Clostridia</taxon>
        <taxon>Eubacteriales</taxon>
        <taxon>Oscillospiraceae</taxon>
        <taxon>Thermoclostridium</taxon>
    </lineage>
</organism>
<dbReference type="RefSeq" id="WP_188118432.1">
    <property type="nucleotide sequence ID" value="NZ_FQZP01000025.1"/>
</dbReference>
<accession>A0A1M6GME8</accession>
<reference evidence="7 8" key="1">
    <citation type="submission" date="2016-11" db="EMBL/GenBank/DDBJ databases">
        <authorList>
            <person name="Varghese N."/>
            <person name="Submissions S."/>
        </authorList>
    </citation>
    <scope>NUCLEOTIDE SEQUENCE [LARGE SCALE GENOMIC DNA]</scope>
    <source>
        <strain evidence="7 8">DSM 19027</strain>
    </source>
</reference>
<evidence type="ECO:0000256" key="3">
    <source>
        <dbReference type="ARBA" id="ARBA00022692"/>
    </source>
</evidence>
<dbReference type="Gene3D" id="3.30.700.10">
    <property type="entry name" value="Glycoprotein, Type 4 Pilin"/>
    <property type="match status" value="1"/>
</dbReference>
<evidence type="ECO:0000256" key="2">
    <source>
        <dbReference type="ARBA" id="ARBA00022481"/>
    </source>
</evidence>
<feature type="transmembrane region" description="Helical" evidence="6">
    <location>
        <begin position="20"/>
        <end position="41"/>
    </location>
</feature>
<evidence type="ECO:0000313" key="7">
    <source>
        <dbReference type="EMBL" id="SHJ11119.1"/>
    </source>
</evidence>
<dbReference type="Pfam" id="PF07963">
    <property type="entry name" value="N_methyl"/>
    <property type="match status" value="1"/>
</dbReference>
<dbReference type="InterPro" id="IPR000983">
    <property type="entry name" value="Bac_GSPG_pilin"/>
</dbReference>
<keyword evidence="8" id="KW-1185">Reference proteome</keyword>
<dbReference type="NCBIfam" id="TIGR02532">
    <property type="entry name" value="IV_pilin_GFxxxE"/>
    <property type="match status" value="1"/>
</dbReference>
<dbReference type="InterPro" id="IPR045584">
    <property type="entry name" value="Pilin-like"/>
</dbReference>
<gene>
    <name evidence="7" type="ORF">SAMN05444373_102513</name>
</gene>
<dbReference type="Proteomes" id="UP000324781">
    <property type="component" value="Unassembled WGS sequence"/>
</dbReference>
<comment type="subcellular location">
    <subcellularLocation>
        <location evidence="1">Membrane</location>
        <topology evidence="1">Single-pass membrane protein</topology>
    </subcellularLocation>
</comment>
<dbReference type="PANTHER" id="PTHR30093">
    <property type="entry name" value="GENERAL SECRETION PATHWAY PROTEIN G"/>
    <property type="match status" value="1"/>
</dbReference>
<evidence type="ECO:0000256" key="6">
    <source>
        <dbReference type="SAM" id="Phobius"/>
    </source>
</evidence>
<dbReference type="PANTHER" id="PTHR30093:SF44">
    <property type="entry name" value="TYPE II SECRETION SYSTEM CORE PROTEIN G"/>
    <property type="match status" value="1"/>
</dbReference>
<name>A0A1M6GME8_9FIRM</name>
<protein>
    <submittedName>
        <fullName evidence="7">Prepilin-type N-terminal cleavage/methylation domain-containing protein</fullName>
    </submittedName>
</protein>
<proteinExistence type="predicted"/>
<dbReference type="InterPro" id="IPR012902">
    <property type="entry name" value="N_methyl_site"/>
</dbReference>
<dbReference type="GO" id="GO:0016020">
    <property type="term" value="C:membrane"/>
    <property type="evidence" value="ECO:0007669"/>
    <property type="project" value="UniProtKB-SubCell"/>
</dbReference>
<evidence type="ECO:0000256" key="4">
    <source>
        <dbReference type="ARBA" id="ARBA00022989"/>
    </source>
</evidence>
<dbReference type="PRINTS" id="PR00813">
    <property type="entry name" value="BCTERIALGSPG"/>
</dbReference>
<keyword evidence="2" id="KW-0488">Methylation</keyword>
<dbReference type="AlphaFoldDB" id="A0A1M6GME8"/>
<evidence type="ECO:0000256" key="5">
    <source>
        <dbReference type="ARBA" id="ARBA00023136"/>
    </source>
</evidence>
<dbReference type="SUPFAM" id="SSF54523">
    <property type="entry name" value="Pili subunits"/>
    <property type="match status" value="1"/>
</dbReference>
<dbReference type="EMBL" id="FQZP01000025">
    <property type="protein sequence ID" value="SHJ11119.1"/>
    <property type="molecule type" value="Genomic_DNA"/>
</dbReference>
<keyword evidence="3 6" id="KW-0812">Transmembrane</keyword>
<evidence type="ECO:0000313" key="8">
    <source>
        <dbReference type="Proteomes" id="UP000324781"/>
    </source>
</evidence>
<keyword evidence="4 6" id="KW-1133">Transmembrane helix</keyword>
<keyword evidence="5 6" id="KW-0472">Membrane</keyword>
<sequence>MLRQKSGLCIATGSPVGFTLVELMIVVLILGILVGIAVPLYNASRERAEETACLSNQRLINKALEEWRMERGTMSKPYPADVQQLVDDGYLRHVPACKGHPFTKIDDATGLTECPAGGRHVLP</sequence>